<proteinExistence type="predicted"/>
<organism evidence="2 3">
    <name type="scientific">Fimbriiglobus ruber</name>
    <dbReference type="NCBI Taxonomy" id="1908690"/>
    <lineage>
        <taxon>Bacteria</taxon>
        <taxon>Pseudomonadati</taxon>
        <taxon>Planctomycetota</taxon>
        <taxon>Planctomycetia</taxon>
        <taxon>Gemmatales</taxon>
        <taxon>Gemmataceae</taxon>
        <taxon>Fimbriiglobus</taxon>
    </lineage>
</organism>
<dbReference type="InterPro" id="IPR013108">
    <property type="entry name" value="Amidohydro_3"/>
</dbReference>
<dbReference type="PANTHER" id="PTHR22642:SF2">
    <property type="entry name" value="PROTEIN LONG AFTER FAR-RED 3"/>
    <property type="match status" value="1"/>
</dbReference>
<feature type="domain" description="Amidohydrolase 3" evidence="1">
    <location>
        <begin position="75"/>
        <end position="578"/>
    </location>
</feature>
<dbReference type="Proteomes" id="UP000214646">
    <property type="component" value="Unassembled WGS sequence"/>
</dbReference>
<dbReference type="SUPFAM" id="SSF51338">
    <property type="entry name" value="Composite domain of metallo-dependent hydrolases"/>
    <property type="match status" value="1"/>
</dbReference>
<dbReference type="RefSeq" id="WP_238603030.1">
    <property type="nucleotide sequence ID" value="NZ_NIDE01000019.1"/>
</dbReference>
<evidence type="ECO:0000259" key="1">
    <source>
        <dbReference type="Pfam" id="PF07969"/>
    </source>
</evidence>
<sequence>MRIVRWFLAPCALIVSVADLRSQPAEPADLIVHNARVVTLNAKAPTAAAVAVKNGRIVAVGSNEDALARKGPRTRVIDAGGHTLLPGLYDSHVHPLGAALSEASGPLPDLQSLEEVFAFLKKKVAETPEGHWIVIRYAFPTRLKEARFPTKAELDAVAPRHPVLYHAGPAGVANSAALMASGVTRDTPDPPAGRIVRDAKTGEPTGMLRNAYGVLKGVPSDGESLSTGAKRVAVKKLLREYNKLGLTSIADRNAGRDSLDLYLSLQKANDLDIRVNVARSFDPTGSRAAVAQRLDGLAGPDRRGGPTGTGDEWVRIGPIKMFLDGGMLNGTAYMRTPWPKGPTYQVTDDDYRGLLFIPPDQLKMVVEEAARRKWQVTAHCAGEGGMDVLLDAYEFANRVTPIKDLRFCITHANFPSANNLVRCKELGVCADVQPAWLWKDGVTLRRVLGEERTRWFQPYKSWLAHTTIGGGSDHMLRYDSIRSTNPWNPWLGIWVAVTRHTERGDVHQPDECLTREQALRLYTTNNAYLHHEESEKGTLEAGKLGDLIVVDRDILSCPVDDIRETKVLYTVVGGKVVYEAKE</sequence>
<dbReference type="Gene3D" id="3.10.310.70">
    <property type="match status" value="1"/>
</dbReference>
<protein>
    <submittedName>
        <fullName evidence="2">Exoenzymes regulatory protein AepA</fullName>
    </submittedName>
</protein>
<dbReference type="Pfam" id="PF07969">
    <property type="entry name" value="Amidohydro_3"/>
    <property type="match status" value="1"/>
</dbReference>
<reference evidence="3" key="1">
    <citation type="submission" date="2017-06" db="EMBL/GenBank/DDBJ databases">
        <title>Genome analysis of Fimbriiglobus ruber SP5, the first member of the order Planctomycetales with confirmed chitinolytic capability.</title>
        <authorList>
            <person name="Ravin N.V."/>
            <person name="Rakitin A.L."/>
            <person name="Ivanova A.A."/>
            <person name="Beletsky A.V."/>
            <person name="Kulichevskaya I.S."/>
            <person name="Mardanov A.V."/>
            <person name="Dedysh S.N."/>
        </authorList>
    </citation>
    <scope>NUCLEOTIDE SEQUENCE [LARGE SCALE GENOMIC DNA]</scope>
    <source>
        <strain evidence="3">SP5</strain>
    </source>
</reference>
<dbReference type="InterPro" id="IPR011059">
    <property type="entry name" value="Metal-dep_hydrolase_composite"/>
</dbReference>
<dbReference type="CDD" id="cd01300">
    <property type="entry name" value="YtcJ_like"/>
    <property type="match status" value="1"/>
</dbReference>
<dbReference type="GO" id="GO:0016810">
    <property type="term" value="F:hydrolase activity, acting on carbon-nitrogen (but not peptide) bonds"/>
    <property type="evidence" value="ECO:0007669"/>
    <property type="project" value="InterPro"/>
</dbReference>
<comment type="caution">
    <text evidence="2">The sequence shown here is derived from an EMBL/GenBank/DDBJ whole genome shotgun (WGS) entry which is preliminary data.</text>
</comment>
<dbReference type="AlphaFoldDB" id="A0A225DFB2"/>
<dbReference type="Gene3D" id="3.20.20.140">
    <property type="entry name" value="Metal-dependent hydrolases"/>
    <property type="match status" value="1"/>
</dbReference>
<dbReference type="SUPFAM" id="SSF51556">
    <property type="entry name" value="Metallo-dependent hydrolases"/>
    <property type="match status" value="1"/>
</dbReference>
<keyword evidence="3" id="KW-1185">Reference proteome</keyword>
<evidence type="ECO:0000313" key="3">
    <source>
        <dbReference type="Proteomes" id="UP000214646"/>
    </source>
</evidence>
<evidence type="ECO:0000313" key="2">
    <source>
        <dbReference type="EMBL" id="OWK35085.1"/>
    </source>
</evidence>
<name>A0A225DFB2_9BACT</name>
<dbReference type="Gene3D" id="2.30.40.10">
    <property type="entry name" value="Urease, subunit C, domain 1"/>
    <property type="match status" value="1"/>
</dbReference>
<dbReference type="EMBL" id="NIDE01000019">
    <property type="protein sequence ID" value="OWK35085.1"/>
    <property type="molecule type" value="Genomic_DNA"/>
</dbReference>
<dbReference type="InterPro" id="IPR033932">
    <property type="entry name" value="YtcJ-like"/>
</dbReference>
<dbReference type="InterPro" id="IPR032466">
    <property type="entry name" value="Metal_Hydrolase"/>
</dbReference>
<accession>A0A225DFB2</accession>
<gene>
    <name evidence="2" type="ORF">FRUB_09927</name>
</gene>
<dbReference type="PANTHER" id="PTHR22642">
    <property type="entry name" value="IMIDAZOLONEPROPIONASE"/>
    <property type="match status" value="1"/>
</dbReference>